<dbReference type="InterPro" id="IPR050626">
    <property type="entry name" value="Peptidase_M16"/>
</dbReference>
<dbReference type="Pfam" id="PF05193">
    <property type="entry name" value="Peptidase_M16_C"/>
    <property type="match status" value="2"/>
</dbReference>
<proteinExistence type="predicted"/>
<dbReference type="PANTHER" id="PTHR43690">
    <property type="entry name" value="NARDILYSIN"/>
    <property type="match status" value="1"/>
</dbReference>
<keyword evidence="1" id="KW-0732">Signal</keyword>
<dbReference type="PANTHER" id="PTHR43690:SF17">
    <property type="entry name" value="PROTEIN YHJJ"/>
    <property type="match status" value="1"/>
</dbReference>
<dbReference type="STRING" id="645274.SAMN04487901_101162"/>
<dbReference type="InterPro" id="IPR007863">
    <property type="entry name" value="Peptidase_M16_C"/>
</dbReference>
<evidence type="ECO:0000256" key="1">
    <source>
        <dbReference type="SAM" id="SignalP"/>
    </source>
</evidence>
<dbReference type="AlphaFoldDB" id="A0A1G7S131"/>
<evidence type="ECO:0000313" key="3">
    <source>
        <dbReference type="EMBL" id="SDG16701.1"/>
    </source>
</evidence>
<feature type="domain" description="Peptidase M16 C-terminal" evidence="2">
    <location>
        <begin position="235"/>
        <end position="409"/>
    </location>
</feature>
<keyword evidence="4" id="KW-1185">Reference proteome</keyword>
<dbReference type="EMBL" id="FNCQ01000001">
    <property type="protein sequence ID" value="SDG16701.1"/>
    <property type="molecule type" value="Genomic_DNA"/>
</dbReference>
<reference evidence="4" key="1">
    <citation type="submission" date="2016-10" db="EMBL/GenBank/DDBJ databases">
        <authorList>
            <person name="Varghese N."/>
            <person name="Submissions S."/>
        </authorList>
    </citation>
    <scope>NUCLEOTIDE SEQUENCE [LARGE SCALE GENOMIC DNA]</scope>
    <source>
        <strain evidence="4">BP1-148</strain>
    </source>
</reference>
<sequence>MRRVAFVLVTVITSVAAYAQLEVKELKLSNGMTVWLNEDHSQPKVFGAVVVKAGAKDCPNTGIAHYFEHIMFKGTDRIGTTGYAAEKPWLDSISAQYDLLSQTKDETTRTRIQKHINELSIKAADYIIPNEYSRLISKYGGSSLNAGTGQDLTYYHNSFLPQFMEQWCWLNSERLMTPVFRGFQGELENVYEEKNRAADDMGDVQDKIFKAVFKTQPYAYPVLGSTENLKNPRLSDMAAFFKKYYVASNMGLILCGDIRPDAALVTLLEKTFGRVQTGPVPERRKSPMPAIEAGDRQQIKLPIPLIGAEALVFKAPTEYEADANALDLANMLLYNGKAGLLDSLTNEHKVLVSAAMTAGLDDAAGSAIIVIPNLFGKMKKAEGRVLEQVQQVMDGNFSEEQVEILKQQMLMDAQRELETISSRSQRMVMTFSKGRSWQDVLDKIEGIRRLTKADVVAAARKYYGGNYITLSKKYGTPKKETLKQPGYKPVSPKNLDAKSAFALQLEQIPVKDMAVRTVDFGQDIEIKPLNNHVTLYYKDNPVNDVFTFTLRYKDGELHTPALSVLGSCLSQLGTDSLNRQQLGQAWQRIGATMEVVPGDVAFSINLTGPDKQLVPALRLLAHFLRSAKGDQKALKDAKDEDRIDRKSFGKQKDDVLRPAIHRIAYGERSSYLKQLSRKEVKALKNEDLMALFRELQQYDCELFYCGRQPIEYVAAQAQQALPLSQCTKPQADTFRPFLQYDEPVVYFYHVPKSRQNYIVSYDAIGALPTQEERVKFKLWDEYFGGGMSSVLFQNVREFRSLAYATGGSAFTTSLAQHSDASQGYVTVTGTQADKTLEALSTVDSLLRQLPMKENNLEAARQSVLNDIQNNYPTFRTLGKYVANQLRDGYVSDPSTGIARGIPSVTSQDIMQFHQEHVTSNKNRIWIVIGDRKLTDMKALARYGKVVELRKEDVYR</sequence>
<feature type="signal peptide" evidence="1">
    <location>
        <begin position="1"/>
        <end position="19"/>
    </location>
</feature>
<dbReference type="SUPFAM" id="SSF63411">
    <property type="entry name" value="LuxS/MPP-like metallohydrolase"/>
    <property type="match status" value="4"/>
</dbReference>
<dbReference type="InterPro" id="IPR011249">
    <property type="entry name" value="Metalloenz_LuxS/M16"/>
</dbReference>
<dbReference type="Proteomes" id="UP000198779">
    <property type="component" value="Unassembled WGS sequence"/>
</dbReference>
<name>A0A1G7S131_9BACT</name>
<accession>A0A1G7S131</accession>
<dbReference type="Gene3D" id="3.30.830.10">
    <property type="entry name" value="Metalloenzyme, LuxS/M16 peptidase-like"/>
    <property type="match status" value="4"/>
</dbReference>
<feature type="chain" id="PRO_5011626432" evidence="1">
    <location>
        <begin position="20"/>
        <end position="955"/>
    </location>
</feature>
<organism evidence="3 4">
    <name type="scientific">Prevotella communis</name>
    <dbReference type="NCBI Taxonomy" id="2913614"/>
    <lineage>
        <taxon>Bacteria</taxon>
        <taxon>Pseudomonadati</taxon>
        <taxon>Bacteroidota</taxon>
        <taxon>Bacteroidia</taxon>
        <taxon>Bacteroidales</taxon>
        <taxon>Prevotellaceae</taxon>
        <taxon>Prevotella</taxon>
    </lineage>
</organism>
<feature type="domain" description="Peptidase M16 C-terminal" evidence="2">
    <location>
        <begin position="697"/>
        <end position="862"/>
    </location>
</feature>
<dbReference type="GO" id="GO:0046872">
    <property type="term" value="F:metal ion binding"/>
    <property type="evidence" value="ECO:0007669"/>
    <property type="project" value="InterPro"/>
</dbReference>
<dbReference type="RefSeq" id="WP_091813668.1">
    <property type="nucleotide sequence ID" value="NZ_FNCQ01000001.1"/>
</dbReference>
<evidence type="ECO:0000313" key="4">
    <source>
        <dbReference type="Proteomes" id="UP000198779"/>
    </source>
</evidence>
<gene>
    <name evidence="3" type="ORF">SAMN04487901_101162</name>
</gene>
<evidence type="ECO:0000259" key="2">
    <source>
        <dbReference type="Pfam" id="PF05193"/>
    </source>
</evidence>
<protein>
    <submittedName>
        <fullName evidence="3">Predicted Zn-dependent peptidase</fullName>
    </submittedName>
</protein>